<dbReference type="Pfam" id="PF00875">
    <property type="entry name" value="DNA_photolyase"/>
    <property type="match status" value="1"/>
</dbReference>
<dbReference type="PRINTS" id="PR00147">
    <property type="entry name" value="DNAPHOTLYASE"/>
</dbReference>
<dbReference type="InterPro" id="IPR005101">
    <property type="entry name" value="Cryptochr/Photolyase_FAD-bd"/>
</dbReference>
<proteinExistence type="inferred from homology"/>
<evidence type="ECO:0000256" key="5">
    <source>
        <dbReference type="ARBA" id="ARBA00022827"/>
    </source>
</evidence>
<evidence type="ECO:0000259" key="8">
    <source>
        <dbReference type="PROSITE" id="PS51645"/>
    </source>
</evidence>
<keyword evidence="5 7" id="KW-0274">FAD</keyword>
<dbReference type="InterPro" id="IPR014729">
    <property type="entry name" value="Rossmann-like_a/b/a_fold"/>
</dbReference>
<dbReference type="SUPFAM" id="SSF52425">
    <property type="entry name" value="Cryptochrome/photolyase, N-terminal domain"/>
    <property type="match status" value="1"/>
</dbReference>
<evidence type="ECO:0000256" key="4">
    <source>
        <dbReference type="ARBA" id="ARBA00022630"/>
    </source>
</evidence>
<dbReference type="Gene3D" id="1.10.579.10">
    <property type="entry name" value="DNA Cyclobutane Dipyrimidine Photolyase, subunit A, domain 3"/>
    <property type="match status" value="1"/>
</dbReference>
<comment type="caution">
    <text evidence="9">The sequence shown here is derived from an EMBL/GenBank/DDBJ whole genome shotgun (WGS) entry which is preliminary data.</text>
</comment>
<dbReference type="EMBL" id="RYFG02000023">
    <property type="protein sequence ID" value="TRX01022.1"/>
    <property type="molecule type" value="Genomic_DNA"/>
</dbReference>
<comment type="similarity">
    <text evidence="7">Belongs to the DNA photolyase family.</text>
</comment>
<comment type="similarity">
    <text evidence="3">Belongs to the DNA photolyase class-1 family.</text>
</comment>
<evidence type="ECO:0000313" key="10">
    <source>
        <dbReference type="Proteomes" id="UP000733744"/>
    </source>
</evidence>
<dbReference type="PANTHER" id="PTHR11455">
    <property type="entry name" value="CRYPTOCHROME"/>
    <property type="match status" value="1"/>
</dbReference>
<dbReference type="InterPro" id="IPR036155">
    <property type="entry name" value="Crypto/Photolyase_N_sf"/>
</dbReference>
<keyword evidence="4 7" id="KW-0285">Flavoprotein</keyword>
<evidence type="ECO:0000256" key="2">
    <source>
        <dbReference type="ARBA" id="ARBA00001974"/>
    </source>
</evidence>
<keyword evidence="10" id="KW-1185">Reference proteome</keyword>
<comment type="cofactor">
    <cofactor evidence="1">
        <name>(6R)-5,10-methylene-5,6,7,8-tetrahydrofolate</name>
        <dbReference type="ChEBI" id="CHEBI:15636"/>
    </cofactor>
</comment>
<evidence type="ECO:0000256" key="3">
    <source>
        <dbReference type="ARBA" id="ARBA00005862"/>
    </source>
</evidence>
<accession>A0ABY3CI62</accession>
<dbReference type="InterPro" id="IPR036134">
    <property type="entry name" value="Crypto/Photolyase_FAD-like_sf"/>
</dbReference>
<dbReference type="InterPro" id="IPR006050">
    <property type="entry name" value="DNA_photolyase_N"/>
</dbReference>
<protein>
    <submittedName>
        <fullName evidence="9">Deoxyribodipyrimidine photo-lyase</fullName>
    </submittedName>
</protein>
<dbReference type="InterPro" id="IPR002081">
    <property type="entry name" value="Cryptochrome/DNA_photolyase_1"/>
</dbReference>
<dbReference type="Proteomes" id="UP000733744">
    <property type="component" value="Unassembled WGS sequence"/>
</dbReference>
<evidence type="ECO:0000256" key="1">
    <source>
        <dbReference type="ARBA" id="ARBA00001932"/>
    </source>
</evidence>
<keyword evidence="6 7" id="KW-0157">Chromophore</keyword>
<dbReference type="Pfam" id="PF03441">
    <property type="entry name" value="FAD_binding_7"/>
    <property type="match status" value="1"/>
</dbReference>
<dbReference type="PROSITE" id="PS00691">
    <property type="entry name" value="DNA_PHOTOLYASES_1_2"/>
    <property type="match status" value="1"/>
</dbReference>
<organism evidence="9 10">
    <name type="scientific">Candidatus Methylobacter oryzae</name>
    <dbReference type="NCBI Taxonomy" id="2497749"/>
    <lineage>
        <taxon>Bacteria</taxon>
        <taxon>Pseudomonadati</taxon>
        <taxon>Pseudomonadota</taxon>
        <taxon>Gammaproteobacteria</taxon>
        <taxon>Methylococcales</taxon>
        <taxon>Methylococcaceae</taxon>
        <taxon>Methylobacter</taxon>
    </lineage>
</organism>
<dbReference type="SUPFAM" id="SSF48173">
    <property type="entry name" value="Cryptochrome/photolyase FAD-binding domain"/>
    <property type="match status" value="1"/>
</dbReference>
<evidence type="ECO:0000313" key="9">
    <source>
        <dbReference type="EMBL" id="TRX01022.1"/>
    </source>
</evidence>
<dbReference type="PROSITE" id="PS51645">
    <property type="entry name" value="PHR_CRY_ALPHA_BETA"/>
    <property type="match status" value="1"/>
</dbReference>
<name>A0ABY3CI62_9GAMM</name>
<gene>
    <name evidence="9" type="ORF">EKO24_004435</name>
</gene>
<dbReference type="PANTHER" id="PTHR11455:SF9">
    <property type="entry name" value="CRYPTOCHROME CIRCADIAN CLOCK 5 ISOFORM X1"/>
    <property type="match status" value="1"/>
</dbReference>
<dbReference type="PROSITE" id="PS00394">
    <property type="entry name" value="DNA_PHOTOLYASES_1_1"/>
    <property type="match status" value="1"/>
</dbReference>
<dbReference type="Gene3D" id="1.25.40.80">
    <property type="match status" value="1"/>
</dbReference>
<evidence type="ECO:0000256" key="6">
    <source>
        <dbReference type="ARBA" id="ARBA00022991"/>
    </source>
</evidence>
<dbReference type="InterPro" id="IPR018394">
    <property type="entry name" value="DNA_photolyase_1_CS_C"/>
</dbReference>
<dbReference type="RefSeq" id="WP_127028296.1">
    <property type="nucleotide sequence ID" value="NZ_RYFG02000023.1"/>
</dbReference>
<dbReference type="Gene3D" id="3.40.50.620">
    <property type="entry name" value="HUPs"/>
    <property type="match status" value="1"/>
</dbReference>
<comment type="cofactor">
    <cofactor evidence="2">
        <name>FAD</name>
        <dbReference type="ChEBI" id="CHEBI:57692"/>
    </cofactor>
</comment>
<feature type="domain" description="Photolyase/cryptochrome alpha/beta" evidence="8">
    <location>
        <begin position="5"/>
        <end position="132"/>
    </location>
</feature>
<sequence length="455" mass="53020">MSQYSISLFIFRRDLRLHDNAALLEAIRLSGRVISCFIFDPRQIELHPYRSEAGLQFMLESIRDLQQQLQGKLALYHASPEQVVKRLHEQQQIQAVFINRDYTPFSRRRDDELATVCKQLGIALHTLPDILLNEPEQALKNDQTPYKVFTAFYNNAKQIPVSLPQAWVKPDFLEVASEFNIEQLDLPLLKTVVKGGRNQALAILDRLGDYADYQNTRDFPALNASSRLSAHLKFGTCSVREVFYAIFERLGSEHPLLRQLYWRDFFTHIAYHFPRVFGQAFLEKFDGLAWDNNPDYFQAWCDGKTGFPIVDAGMRELNATGLMHNRVRMIAASFLVKDLHVDWRWGERYFARHLVDYDPCVNNGNWQWAASTGCDAQPYFRIFNPWLQQLKFDPDCRYIYRWIAELQAFPVKAIHQWDKKHSACAYPAPIVDHGRESRLSKIRFKKAQETRAIPG</sequence>
<evidence type="ECO:0000256" key="7">
    <source>
        <dbReference type="RuleBase" id="RU004182"/>
    </source>
</evidence>
<reference evidence="9 10" key="1">
    <citation type="journal article" date="2019" name="Antonie Van Leeuwenhoek">
        <title>Description of 'Ca. Methylobacter oryzae' KRF1, a novel species from the environmentally important Methylobacter clade 2.</title>
        <authorList>
            <person name="Khatri K."/>
            <person name="Mohite J.A."/>
            <person name="Pandit P.S."/>
            <person name="Bahulikar R."/>
            <person name="Rahalkar M.C."/>
        </authorList>
    </citation>
    <scope>NUCLEOTIDE SEQUENCE [LARGE SCALE GENOMIC DNA]</scope>
    <source>
        <strain evidence="9 10">KRF1</strain>
    </source>
</reference>